<evidence type="ECO:0000256" key="5">
    <source>
        <dbReference type="ARBA" id="ARBA00022519"/>
    </source>
</evidence>
<dbReference type="EMBL" id="FPHY01000173">
    <property type="protein sequence ID" value="SFV87241.1"/>
    <property type="molecule type" value="Genomic_DNA"/>
</dbReference>
<keyword evidence="3" id="KW-0813">Transport</keyword>
<dbReference type="GO" id="GO:0055085">
    <property type="term" value="P:transmembrane transport"/>
    <property type="evidence" value="ECO:0007669"/>
    <property type="project" value="InterPro"/>
</dbReference>
<dbReference type="GO" id="GO:0043190">
    <property type="term" value="C:ATP-binding cassette (ABC) transporter complex"/>
    <property type="evidence" value="ECO:0007669"/>
    <property type="project" value="InterPro"/>
</dbReference>
<evidence type="ECO:0000256" key="1">
    <source>
        <dbReference type="ARBA" id="ARBA00004429"/>
    </source>
</evidence>
<keyword evidence="6 9" id="KW-0812">Transmembrane</keyword>
<dbReference type="InterPro" id="IPR005495">
    <property type="entry name" value="LptG/LptF_permease"/>
</dbReference>
<evidence type="ECO:0000313" key="11">
    <source>
        <dbReference type="EMBL" id="SFV88432.1"/>
    </source>
</evidence>
<feature type="transmembrane region" description="Helical" evidence="9">
    <location>
        <begin position="322"/>
        <end position="341"/>
    </location>
</feature>
<keyword evidence="8 9" id="KW-0472">Membrane</keyword>
<dbReference type="Pfam" id="PF03739">
    <property type="entry name" value="LptF_LptG"/>
    <property type="match status" value="1"/>
</dbReference>
<dbReference type="NCBIfam" id="TIGR04407">
    <property type="entry name" value="LptF_YjgP"/>
    <property type="match status" value="1"/>
</dbReference>
<keyword evidence="7 9" id="KW-1133">Transmembrane helix</keyword>
<keyword evidence="4" id="KW-1003">Cell membrane</keyword>
<gene>
    <name evidence="10" type="ORF">MNB_SUP05-SYMBIONT-4-585</name>
    <name evidence="11" type="ORF">MNB_SUP05-SYMBIONT-5-1329</name>
</gene>
<dbReference type="AlphaFoldDB" id="A0A1W1E394"/>
<evidence type="ECO:0000256" key="6">
    <source>
        <dbReference type="ARBA" id="ARBA00022692"/>
    </source>
</evidence>
<comment type="subcellular location">
    <subcellularLocation>
        <location evidence="1">Cell inner membrane</location>
        <topology evidence="1">Multi-pass membrane protein</topology>
    </subcellularLocation>
</comment>
<evidence type="ECO:0000313" key="10">
    <source>
        <dbReference type="EMBL" id="SFV87241.1"/>
    </source>
</evidence>
<protein>
    <recommendedName>
        <fullName evidence="2">Lipopolysaccharide export system permease protein LptF</fullName>
    </recommendedName>
</protein>
<dbReference type="PANTHER" id="PTHR33529">
    <property type="entry name" value="SLR0882 PROTEIN-RELATED"/>
    <property type="match status" value="1"/>
</dbReference>
<dbReference type="GO" id="GO:0015920">
    <property type="term" value="P:lipopolysaccharide transport"/>
    <property type="evidence" value="ECO:0007669"/>
    <property type="project" value="TreeGrafter"/>
</dbReference>
<feature type="transmembrane region" description="Helical" evidence="9">
    <location>
        <begin position="116"/>
        <end position="139"/>
    </location>
</feature>
<dbReference type="PANTHER" id="PTHR33529:SF7">
    <property type="entry name" value="LIPOPOLYSACCHARIDE EXPORT SYSTEM PERMEASE PROTEIN LPTF"/>
    <property type="match status" value="1"/>
</dbReference>
<accession>A0A1W1E394</accession>
<evidence type="ECO:0000256" key="4">
    <source>
        <dbReference type="ARBA" id="ARBA00022475"/>
    </source>
</evidence>
<keyword evidence="5" id="KW-0997">Cell inner membrane</keyword>
<feature type="transmembrane region" description="Helical" evidence="9">
    <location>
        <begin position="70"/>
        <end position="95"/>
    </location>
</feature>
<sequence>MKIFGKASAFKQAYYLIDLLIAKYLMRNVWVILGAIFLIISLVIFGNQVVSMVKDSLKYGIPTTDLLPLITFNMIRDVPLILSLSLFLAITLAVSKLYKNSEAIVMNSLGVGDKHFMVFIQPVVLPIFIFILLLTTWVVPWTKQQGSLIINRSNNTSEFTFIKQKEFQKFKGGDIVFYASKVEEGAEGTQQIMEEVFIYAVVNGEPIITLAKEAQKYTDLNTNSIYLRLKEGVRYHGFPSDTNKRILNFDLYDLQIVEGEQQQDKTVFTQIESQSTIDLFHSNNLKDAAEFQWRIAQPLSAFILSLLGVLLGKTSPRNGKNLGVLFGIAIFVLYNNALIMAKSALEHGETSAWVGLWWVHLLVLLLIFILYGYRHEKFRILARFLPRKV</sequence>
<reference evidence="11" key="1">
    <citation type="submission" date="2016-10" db="EMBL/GenBank/DDBJ databases">
        <authorList>
            <person name="de Groot N.N."/>
        </authorList>
    </citation>
    <scope>NUCLEOTIDE SEQUENCE</scope>
</reference>
<name>A0A1W1E394_9ZZZZ</name>
<feature type="transmembrane region" description="Helical" evidence="9">
    <location>
        <begin position="29"/>
        <end position="50"/>
    </location>
</feature>
<dbReference type="EMBL" id="FPHZ01000149">
    <property type="protein sequence ID" value="SFV88432.1"/>
    <property type="molecule type" value="Genomic_DNA"/>
</dbReference>
<evidence type="ECO:0000256" key="8">
    <source>
        <dbReference type="ARBA" id="ARBA00023136"/>
    </source>
</evidence>
<evidence type="ECO:0000256" key="2">
    <source>
        <dbReference type="ARBA" id="ARBA00014213"/>
    </source>
</evidence>
<organism evidence="11">
    <name type="scientific">hydrothermal vent metagenome</name>
    <dbReference type="NCBI Taxonomy" id="652676"/>
    <lineage>
        <taxon>unclassified sequences</taxon>
        <taxon>metagenomes</taxon>
        <taxon>ecological metagenomes</taxon>
    </lineage>
</organism>
<feature type="transmembrane region" description="Helical" evidence="9">
    <location>
        <begin position="353"/>
        <end position="373"/>
    </location>
</feature>
<evidence type="ECO:0000256" key="7">
    <source>
        <dbReference type="ARBA" id="ARBA00022989"/>
    </source>
</evidence>
<proteinExistence type="predicted"/>
<dbReference type="InterPro" id="IPR030922">
    <property type="entry name" value="LptF"/>
</dbReference>
<evidence type="ECO:0000256" key="9">
    <source>
        <dbReference type="SAM" id="Phobius"/>
    </source>
</evidence>
<evidence type="ECO:0000256" key="3">
    <source>
        <dbReference type="ARBA" id="ARBA00022448"/>
    </source>
</evidence>